<reference evidence="3" key="1">
    <citation type="submission" date="2017-05" db="EMBL/GenBank/DDBJ databases">
        <authorList>
            <person name="Ray J."/>
            <person name="Price M."/>
            <person name="Deutschbauer A."/>
        </authorList>
    </citation>
    <scope>NUCLEOTIDE SEQUENCE [LARGE SCALE GENOMIC DNA]</scope>
    <source>
        <strain evidence="3">DSM 19842</strain>
    </source>
</reference>
<dbReference type="AlphaFoldDB" id="A0A1X9YNX6"/>
<dbReference type="PROSITE" id="PS51257">
    <property type="entry name" value="PROKAR_LIPOPROTEIN"/>
    <property type="match status" value="1"/>
</dbReference>
<protein>
    <recommendedName>
        <fullName evidence="4">Lipoprotein</fullName>
    </recommendedName>
</protein>
<name>A0A1X9YNX6_9BACT</name>
<proteinExistence type="predicted"/>
<organism evidence="2 3">
    <name type="scientific">Pontibacter actiniarum</name>
    <dbReference type="NCBI Taxonomy" id="323450"/>
    <lineage>
        <taxon>Bacteria</taxon>
        <taxon>Pseudomonadati</taxon>
        <taxon>Bacteroidota</taxon>
        <taxon>Cytophagia</taxon>
        <taxon>Cytophagales</taxon>
        <taxon>Hymenobacteraceae</taxon>
        <taxon>Pontibacter</taxon>
    </lineage>
</organism>
<dbReference type="OrthoDB" id="849973at2"/>
<gene>
    <name evidence="2" type="ORF">CA264_03505</name>
</gene>
<feature type="chain" id="PRO_5010999086" description="Lipoprotein" evidence="1">
    <location>
        <begin position="22"/>
        <end position="205"/>
    </location>
</feature>
<accession>A0A1X9YNX6</accession>
<dbReference type="Proteomes" id="UP000266292">
    <property type="component" value="Chromosome"/>
</dbReference>
<evidence type="ECO:0008006" key="4">
    <source>
        <dbReference type="Google" id="ProtNLM"/>
    </source>
</evidence>
<feature type="signal peptide" evidence="1">
    <location>
        <begin position="1"/>
        <end position="21"/>
    </location>
</feature>
<evidence type="ECO:0000256" key="1">
    <source>
        <dbReference type="SAM" id="SignalP"/>
    </source>
</evidence>
<evidence type="ECO:0000313" key="2">
    <source>
        <dbReference type="EMBL" id="ARS34583.1"/>
    </source>
</evidence>
<dbReference type="KEGG" id="pact:CA264_03505"/>
<dbReference type="RefSeq" id="WP_025604643.1">
    <property type="nucleotide sequence ID" value="NZ_CP021235.1"/>
</dbReference>
<dbReference type="EMBL" id="CP021235">
    <property type="protein sequence ID" value="ARS34583.1"/>
    <property type="molecule type" value="Genomic_DNA"/>
</dbReference>
<evidence type="ECO:0000313" key="3">
    <source>
        <dbReference type="Proteomes" id="UP000266292"/>
    </source>
</evidence>
<keyword evidence="3" id="KW-1185">Reference proteome</keyword>
<keyword evidence="1" id="KW-0732">Signal</keyword>
<sequence>MSKLKFILIWCLLLGAFVSCGDKEDEENPEPAAELDYLPTTKGSTWAYGGIMPYSYRITGETKVIDGKTFYELEVTQGTQTSTSYLRKEKGVYTAMGLVPNSGNLKIDVLKDNVPVGESWEQMHTIQGAETKRVSTIMEKGSSKTVEGKTYQDVIHVKVATTYFYGGMQVVDPNTAHYYFAKGVGLILTELESLGQVPLLTYDVK</sequence>